<keyword evidence="10 14" id="KW-0547">Nucleotide-binding</keyword>
<comment type="pathway">
    <text evidence="6 14">Cofactor biosynthesis; adenosylcobalamin biosynthesis; adenosylcobalamin from cob(II)yrinate a,c-diamide: step 5/7.</text>
</comment>
<dbReference type="PANTHER" id="PTHR34848">
    <property type="match status" value="1"/>
</dbReference>
<evidence type="ECO:0000256" key="2">
    <source>
        <dbReference type="ARBA" id="ARBA00000711"/>
    </source>
</evidence>
<comment type="catalytic activity">
    <reaction evidence="1 14">
        <text>adenosylcob(III)inamide + ATP = adenosylcob(III)inamide phosphate + ADP + H(+)</text>
        <dbReference type="Rhea" id="RHEA:15769"/>
        <dbReference type="ChEBI" id="CHEBI:2480"/>
        <dbReference type="ChEBI" id="CHEBI:15378"/>
        <dbReference type="ChEBI" id="CHEBI:30616"/>
        <dbReference type="ChEBI" id="CHEBI:58502"/>
        <dbReference type="ChEBI" id="CHEBI:456216"/>
        <dbReference type="EC" id="2.7.1.156"/>
    </reaction>
</comment>
<keyword evidence="15" id="KW-0614">Plasmid</keyword>
<evidence type="ECO:0000256" key="10">
    <source>
        <dbReference type="ARBA" id="ARBA00022741"/>
    </source>
</evidence>
<dbReference type="Gene3D" id="3.40.50.300">
    <property type="entry name" value="P-loop containing nucleotide triphosphate hydrolases"/>
    <property type="match status" value="1"/>
</dbReference>
<dbReference type="Proteomes" id="UP001342418">
    <property type="component" value="Plasmid p1536_1"/>
</dbReference>
<dbReference type="InterPro" id="IPR027417">
    <property type="entry name" value="P-loop_NTPase"/>
</dbReference>
<keyword evidence="12 14" id="KW-0067">ATP-binding</keyword>
<name>A0ABY5MSZ6_9HYPH</name>
<evidence type="ECO:0000256" key="14">
    <source>
        <dbReference type="PIRNR" id="PIRNR006135"/>
    </source>
</evidence>
<evidence type="ECO:0000256" key="11">
    <source>
        <dbReference type="ARBA" id="ARBA00022777"/>
    </source>
</evidence>
<dbReference type="NCBIfam" id="NF004469">
    <property type="entry name" value="PRK05800.1"/>
    <property type="match status" value="1"/>
</dbReference>
<evidence type="ECO:0000256" key="12">
    <source>
        <dbReference type="ARBA" id="ARBA00022840"/>
    </source>
</evidence>
<keyword evidence="9 14" id="KW-0808">Transferase</keyword>
<dbReference type="EMBL" id="CP030942">
    <property type="protein sequence ID" value="UUP19723.1"/>
    <property type="molecule type" value="Genomic_DNA"/>
</dbReference>
<dbReference type="EC" id="2.7.1.156" evidence="14"/>
<dbReference type="EC" id="2.7.7.62" evidence="14"/>
<evidence type="ECO:0000256" key="6">
    <source>
        <dbReference type="ARBA" id="ARBA00005159"/>
    </source>
</evidence>
<comment type="function">
    <text evidence="4 14">Catalyzes ATP-dependent phosphorylation of adenosylcobinamide and addition of GMP to adenosylcobinamide phosphate.</text>
</comment>
<evidence type="ECO:0000256" key="5">
    <source>
        <dbReference type="ARBA" id="ARBA00004692"/>
    </source>
</evidence>
<evidence type="ECO:0000313" key="15">
    <source>
        <dbReference type="EMBL" id="UUP19723.1"/>
    </source>
</evidence>
<comment type="similarity">
    <text evidence="7 14">Belongs to the CobU/CobP family.</text>
</comment>
<evidence type="ECO:0000256" key="9">
    <source>
        <dbReference type="ARBA" id="ARBA00022679"/>
    </source>
</evidence>
<dbReference type="PIRSF" id="PIRSF006135">
    <property type="entry name" value="CobU"/>
    <property type="match status" value="1"/>
</dbReference>
<evidence type="ECO:0000256" key="3">
    <source>
        <dbReference type="ARBA" id="ARBA00001522"/>
    </source>
</evidence>
<keyword evidence="13 14" id="KW-0342">GTP-binding</keyword>
<keyword evidence="11 14" id="KW-0418">Kinase</keyword>
<gene>
    <name evidence="15" type="primary">cobP</name>
    <name evidence="15" type="ORF">NTH_04235</name>
</gene>
<proteinExistence type="inferred from homology"/>
<comment type="catalytic activity">
    <reaction evidence="2 14">
        <text>adenosylcob(III)inamide phosphate + GTP + H(+) = adenosylcob(III)inamide-GDP + diphosphate</text>
        <dbReference type="Rhea" id="RHEA:22712"/>
        <dbReference type="ChEBI" id="CHEBI:15378"/>
        <dbReference type="ChEBI" id="CHEBI:33019"/>
        <dbReference type="ChEBI" id="CHEBI:37565"/>
        <dbReference type="ChEBI" id="CHEBI:58502"/>
        <dbReference type="ChEBI" id="CHEBI:60487"/>
        <dbReference type="EC" id="2.7.7.62"/>
    </reaction>
</comment>
<geneLocation type="plasmid" evidence="15 16">
    <name>p1536_1</name>
</geneLocation>
<evidence type="ECO:0000256" key="1">
    <source>
        <dbReference type="ARBA" id="ARBA00000312"/>
    </source>
</evidence>
<accession>A0ABY5MSZ6</accession>
<dbReference type="CDD" id="cd00544">
    <property type="entry name" value="CobU"/>
    <property type="match status" value="1"/>
</dbReference>
<dbReference type="PANTHER" id="PTHR34848:SF1">
    <property type="entry name" value="BIFUNCTIONAL ADENOSYLCOBALAMIN BIOSYNTHESIS PROTEIN COBU"/>
    <property type="match status" value="1"/>
</dbReference>
<dbReference type="GO" id="GO:0043752">
    <property type="term" value="F:adenosylcobinamide kinase activity"/>
    <property type="evidence" value="ECO:0007669"/>
    <property type="project" value="UniProtKB-EC"/>
</dbReference>
<evidence type="ECO:0000313" key="16">
    <source>
        <dbReference type="Proteomes" id="UP001342418"/>
    </source>
</evidence>
<keyword evidence="16" id="KW-1185">Reference proteome</keyword>
<sequence length="190" mass="20507">MPRGWARRAQVLPDSGLGSGTGRGPLSFVLGGARSGKSAHAERLIEAHPAPWCYIATARAFDDEMRVRIAEHRARRGGRWHTLDAPIALAETLDSVPDGQPVLIDCLTLWLTNVMLGEHDVEAASRRLLRALTAPRGPWVVVSNEVGLGIVPENALARRFRDAAGRLNQQVAAAADEVTLMVAGLPMKVK</sequence>
<comment type="pathway">
    <text evidence="5 14">Cofactor biosynthesis; adenosylcobalamin biosynthesis; adenosylcobalamin from cob(II)yrinate a,c-diamide: step 6/7.</text>
</comment>
<reference evidence="15 16" key="1">
    <citation type="submission" date="2018-07" db="EMBL/GenBank/DDBJ databases">
        <title>Genome sequence of Nitratireductor thuwali#1536.</title>
        <authorList>
            <person name="Michoud G."/>
            <person name="Merlino G."/>
            <person name="Sefrji F.O."/>
            <person name="Daffonchio D."/>
        </authorList>
    </citation>
    <scope>NUCLEOTIDE SEQUENCE [LARGE SCALE GENOMIC DNA]</scope>
    <source>
        <strain evidence="15 16">Nit1536</strain>
        <plasmid evidence="15 16">p1536_1</plasmid>
    </source>
</reference>
<evidence type="ECO:0000256" key="4">
    <source>
        <dbReference type="ARBA" id="ARBA00003889"/>
    </source>
</evidence>
<dbReference type="SUPFAM" id="SSF52540">
    <property type="entry name" value="P-loop containing nucleoside triphosphate hydrolases"/>
    <property type="match status" value="1"/>
</dbReference>
<protein>
    <recommendedName>
        <fullName evidence="14">Bifunctional adenosylcobalamin biosynthesis protein</fullName>
        <ecNumber evidence="14">2.7.1.156</ecNumber>
        <ecNumber evidence="14">2.7.7.62</ecNumber>
    </recommendedName>
</protein>
<evidence type="ECO:0000256" key="13">
    <source>
        <dbReference type="ARBA" id="ARBA00023134"/>
    </source>
</evidence>
<dbReference type="InterPro" id="IPR003203">
    <property type="entry name" value="CobU/CobP"/>
</dbReference>
<dbReference type="Pfam" id="PF02283">
    <property type="entry name" value="CobU"/>
    <property type="match status" value="1"/>
</dbReference>
<evidence type="ECO:0000256" key="8">
    <source>
        <dbReference type="ARBA" id="ARBA00022573"/>
    </source>
</evidence>
<comment type="catalytic activity">
    <reaction evidence="3">
        <text>adenosylcob(III)inamide + GTP = adenosylcob(III)inamide phosphate + GDP + H(+)</text>
        <dbReference type="Rhea" id="RHEA:15765"/>
        <dbReference type="ChEBI" id="CHEBI:2480"/>
        <dbReference type="ChEBI" id="CHEBI:15378"/>
        <dbReference type="ChEBI" id="CHEBI:37565"/>
        <dbReference type="ChEBI" id="CHEBI:58189"/>
        <dbReference type="ChEBI" id="CHEBI:58502"/>
        <dbReference type="EC" id="2.7.1.156"/>
    </reaction>
</comment>
<organism evidence="15 16">
    <name type="scientific">Nitratireductor thuwali</name>
    <dbReference type="NCBI Taxonomy" id="2267699"/>
    <lineage>
        <taxon>Bacteria</taxon>
        <taxon>Pseudomonadati</taxon>
        <taxon>Pseudomonadota</taxon>
        <taxon>Alphaproteobacteria</taxon>
        <taxon>Hyphomicrobiales</taxon>
        <taxon>Phyllobacteriaceae</taxon>
        <taxon>Nitratireductor</taxon>
    </lineage>
</organism>
<evidence type="ECO:0000256" key="7">
    <source>
        <dbReference type="ARBA" id="ARBA00007490"/>
    </source>
</evidence>
<keyword evidence="8 14" id="KW-0169">Cobalamin biosynthesis</keyword>